<dbReference type="PANTHER" id="PTHR43712">
    <property type="entry name" value="PUTATIVE (AFU_ORTHOLOGUE AFUA_4G14580)-RELATED"/>
    <property type="match status" value="1"/>
</dbReference>
<dbReference type="PIRSF" id="PIRSF005739">
    <property type="entry name" value="O-mtase"/>
    <property type="match status" value="1"/>
</dbReference>
<dbReference type="Pfam" id="PF00891">
    <property type="entry name" value="Methyltransf_2"/>
    <property type="match status" value="1"/>
</dbReference>
<name>A0ABW4FWK2_9PSEU</name>
<dbReference type="Gene3D" id="3.40.50.150">
    <property type="entry name" value="Vaccinia Virus protein VP39"/>
    <property type="match status" value="1"/>
</dbReference>
<dbReference type="Gene3D" id="1.10.287.1350">
    <property type="match status" value="1"/>
</dbReference>
<comment type="caution">
    <text evidence="6">The sequence shown here is derived from an EMBL/GenBank/DDBJ whole genome shotgun (WGS) entry which is preliminary data.</text>
</comment>
<dbReference type="SUPFAM" id="SSF53335">
    <property type="entry name" value="S-adenosyl-L-methionine-dependent methyltransferases"/>
    <property type="match status" value="1"/>
</dbReference>
<keyword evidence="2" id="KW-0808">Transferase</keyword>
<reference evidence="7" key="1">
    <citation type="journal article" date="2019" name="Int. J. Syst. Evol. Microbiol.">
        <title>The Global Catalogue of Microorganisms (GCM) 10K type strain sequencing project: providing services to taxonomists for standard genome sequencing and annotation.</title>
        <authorList>
            <consortium name="The Broad Institute Genomics Platform"/>
            <consortium name="The Broad Institute Genome Sequencing Center for Infectious Disease"/>
            <person name="Wu L."/>
            <person name="Ma J."/>
        </authorList>
    </citation>
    <scope>NUCLEOTIDE SEQUENCE [LARGE SCALE GENOMIC DNA]</scope>
    <source>
        <strain evidence="7">JCM 12165</strain>
    </source>
</reference>
<dbReference type="InterPro" id="IPR036388">
    <property type="entry name" value="WH-like_DNA-bd_sf"/>
</dbReference>
<dbReference type="Gene3D" id="1.10.10.10">
    <property type="entry name" value="Winged helix-like DNA-binding domain superfamily/Winged helix DNA-binding domain"/>
    <property type="match status" value="1"/>
</dbReference>
<evidence type="ECO:0000259" key="5">
    <source>
        <dbReference type="Pfam" id="PF08100"/>
    </source>
</evidence>
<dbReference type="Proteomes" id="UP001597145">
    <property type="component" value="Unassembled WGS sequence"/>
</dbReference>
<keyword evidence="7" id="KW-1185">Reference proteome</keyword>
<feature type="domain" description="O-methyltransferase dimerisation" evidence="5">
    <location>
        <begin position="13"/>
        <end position="87"/>
    </location>
</feature>
<dbReference type="CDD" id="cd02440">
    <property type="entry name" value="AdoMet_MTases"/>
    <property type="match status" value="1"/>
</dbReference>
<dbReference type="GO" id="GO:0008168">
    <property type="term" value="F:methyltransferase activity"/>
    <property type="evidence" value="ECO:0007669"/>
    <property type="project" value="UniProtKB-KW"/>
</dbReference>
<dbReference type="InterPro" id="IPR012967">
    <property type="entry name" value="COMT_dimerisation"/>
</dbReference>
<evidence type="ECO:0000256" key="3">
    <source>
        <dbReference type="ARBA" id="ARBA00022691"/>
    </source>
</evidence>
<protein>
    <submittedName>
        <fullName evidence="6">Methyltransferase</fullName>
    </submittedName>
</protein>
<dbReference type="InterPro" id="IPR029063">
    <property type="entry name" value="SAM-dependent_MTases_sf"/>
</dbReference>
<dbReference type="Pfam" id="PF08100">
    <property type="entry name" value="Dimerisation"/>
    <property type="match status" value="1"/>
</dbReference>
<dbReference type="InterPro" id="IPR036390">
    <property type="entry name" value="WH_DNA-bd_sf"/>
</dbReference>
<evidence type="ECO:0000313" key="7">
    <source>
        <dbReference type="Proteomes" id="UP001597145"/>
    </source>
</evidence>
<dbReference type="SUPFAM" id="SSF46785">
    <property type="entry name" value="Winged helix' DNA-binding domain"/>
    <property type="match status" value="1"/>
</dbReference>
<keyword evidence="1 6" id="KW-0489">Methyltransferase</keyword>
<proteinExistence type="predicted"/>
<dbReference type="PROSITE" id="PS51683">
    <property type="entry name" value="SAM_OMT_II"/>
    <property type="match status" value="1"/>
</dbReference>
<gene>
    <name evidence="6" type="ORF">ACFSCY_33875</name>
</gene>
<evidence type="ECO:0000256" key="2">
    <source>
        <dbReference type="ARBA" id="ARBA00022679"/>
    </source>
</evidence>
<evidence type="ECO:0000256" key="1">
    <source>
        <dbReference type="ARBA" id="ARBA00022603"/>
    </source>
</evidence>
<evidence type="ECO:0000313" key="6">
    <source>
        <dbReference type="EMBL" id="MFD1534420.1"/>
    </source>
</evidence>
<feature type="domain" description="O-methyltransferase C-terminal" evidence="4">
    <location>
        <begin position="111"/>
        <end position="318"/>
    </location>
</feature>
<accession>A0ABW4FWK2</accession>
<organism evidence="6 7">
    <name type="scientific">Pseudonocardia aurantiaca</name>
    <dbReference type="NCBI Taxonomy" id="75290"/>
    <lineage>
        <taxon>Bacteria</taxon>
        <taxon>Bacillati</taxon>
        <taxon>Actinomycetota</taxon>
        <taxon>Actinomycetes</taxon>
        <taxon>Pseudonocardiales</taxon>
        <taxon>Pseudonocardiaceae</taxon>
        <taxon>Pseudonocardia</taxon>
    </lineage>
</organism>
<dbReference type="GO" id="GO:0032259">
    <property type="term" value="P:methylation"/>
    <property type="evidence" value="ECO:0007669"/>
    <property type="project" value="UniProtKB-KW"/>
</dbReference>
<dbReference type="InterPro" id="IPR016461">
    <property type="entry name" value="COMT-like"/>
</dbReference>
<dbReference type="RefSeq" id="WP_343984093.1">
    <property type="nucleotide sequence ID" value="NZ_BAAAJG010000017.1"/>
</dbReference>
<evidence type="ECO:0000259" key="4">
    <source>
        <dbReference type="Pfam" id="PF00891"/>
    </source>
</evidence>
<keyword evidence="3" id="KW-0949">S-adenosyl-L-methionine</keyword>
<sequence length="340" mass="35707">MTAPASERARLAELVFGFFPAQLVQTLARLGVPDALGAGPLSVDELATRTGTQPDALGRLLRAATGLGLVRPTADQRYVLTEGGELLRSGTPGSIGNLAQLFCGDAVWRAWGELEWSARTGEPAFEKITGRPTFEHMAADPTLGAIFTEAMAEGTRMAAPGVVATCDLTGVRTLADVGGGNGTLLAAFLTAHPGLRGILFDSPEGVGDAAAVLGRLAARCEVVTGDFFHAVPPADAYVVKSVIHDWDDRRSVRILSRVRAAMPAHGVLFLVEPVLADDPDALAGQRMTLMSDLNMLVCTGGRERTEQDFTALLNEAGLRLDTVTAVPPPTGYSVLRAVPA</sequence>
<dbReference type="EMBL" id="JBHUCP010000034">
    <property type="protein sequence ID" value="MFD1534420.1"/>
    <property type="molecule type" value="Genomic_DNA"/>
</dbReference>
<dbReference type="PANTHER" id="PTHR43712:SF2">
    <property type="entry name" value="O-METHYLTRANSFERASE CICE"/>
    <property type="match status" value="1"/>
</dbReference>
<dbReference type="InterPro" id="IPR001077">
    <property type="entry name" value="COMT_C"/>
</dbReference>